<dbReference type="KEGG" id="mmaa:FR932_18495"/>
<organism evidence="3 4">
    <name type="scientific">Moritella marina ATCC 15381</name>
    <dbReference type="NCBI Taxonomy" id="1202962"/>
    <lineage>
        <taxon>Bacteria</taxon>
        <taxon>Pseudomonadati</taxon>
        <taxon>Pseudomonadota</taxon>
        <taxon>Gammaproteobacteria</taxon>
        <taxon>Alteromonadales</taxon>
        <taxon>Moritellaceae</taxon>
        <taxon>Moritella</taxon>
    </lineage>
</organism>
<gene>
    <name evidence="3" type="ORF">FR932_18495</name>
</gene>
<dbReference type="RefSeq" id="WP_019442249.1">
    <property type="nucleotide sequence ID" value="NZ_ALOE01000028.1"/>
</dbReference>
<proteinExistence type="predicted"/>
<dbReference type="CDD" id="cd00165">
    <property type="entry name" value="S4"/>
    <property type="match status" value="1"/>
</dbReference>
<evidence type="ECO:0000256" key="2">
    <source>
        <dbReference type="SAM" id="MobiDB-lite"/>
    </source>
</evidence>
<evidence type="ECO:0000313" key="3">
    <source>
        <dbReference type="EMBL" id="QFI39655.1"/>
    </source>
</evidence>
<accession>A0A5J6WRU0</accession>
<keyword evidence="1" id="KW-0694">RNA-binding</keyword>
<sequence length="205" mass="22544">MSEEYEIEVIPVVVSEEPIELYKILKIENLVTSGSEAKNHIANGYVYVNGEVETRKRKKIMFGDIIGFDGEAYQVMSAEELASYDDADYAETADGEDYPEDEFVDPAALESDSVAAYMTEHDLSEEDFIADGSVTSTDVEADVAEATFIAPTPVVKPAAVKPVTDTWEQPEKKKKKTAAKQTQTAKAAEPKKSEKKKGRAAPFSF</sequence>
<dbReference type="Pfam" id="PF13275">
    <property type="entry name" value="S4_2"/>
    <property type="match status" value="1"/>
</dbReference>
<reference evidence="3 4" key="1">
    <citation type="submission" date="2019-09" db="EMBL/GenBank/DDBJ databases">
        <title>Hybrid Assembly of the complete Genome of the Deep-Sea Bacterium Moritella marina from long Nanopore and Illumina reads.</title>
        <authorList>
            <person name="Magin S."/>
            <person name="Georgoulis A."/>
            <person name="Papadimitriou K."/>
            <person name="Iliakis G."/>
            <person name="Vorgias C.E."/>
        </authorList>
    </citation>
    <scope>NUCLEOTIDE SEQUENCE [LARGE SCALE GENOMIC DNA]</scope>
    <source>
        <strain evidence="3 4">MP-1</strain>
    </source>
</reference>
<dbReference type="Proteomes" id="UP000327424">
    <property type="component" value="Chromosome"/>
</dbReference>
<evidence type="ECO:0000313" key="4">
    <source>
        <dbReference type="Proteomes" id="UP000327424"/>
    </source>
</evidence>
<dbReference type="AlphaFoldDB" id="A0A5J6WRU0"/>
<dbReference type="Gene3D" id="3.10.290.10">
    <property type="entry name" value="RNA-binding S4 domain"/>
    <property type="match status" value="1"/>
</dbReference>
<dbReference type="PROSITE" id="PS50889">
    <property type="entry name" value="S4"/>
    <property type="match status" value="1"/>
</dbReference>
<dbReference type="OrthoDB" id="9802835at2"/>
<keyword evidence="4" id="KW-1185">Reference proteome</keyword>
<name>A0A5J6WRU0_MORMI</name>
<dbReference type="EMBL" id="CP044399">
    <property type="protein sequence ID" value="QFI39655.1"/>
    <property type="molecule type" value="Genomic_DNA"/>
</dbReference>
<dbReference type="InterPro" id="IPR036986">
    <property type="entry name" value="S4_RNA-bd_sf"/>
</dbReference>
<evidence type="ECO:0000256" key="1">
    <source>
        <dbReference type="PROSITE-ProRule" id="PRU00182"/>
    </source>
</evidence>
<dbReference type="SUPFAM" id="SSF55174">
    <property type="entry name" value="Alpha-L RNA-binding motif"/>
    <property type="match status" value="1"/>
</dbReference>
<protein>
    <submittedName>
        <fullName evidence="3">RNA-binding S4 domain-containing protein</fullName>
    </submittedName>
</protein>
<feature type="region of interest" description="Disordered" evidence="2">
    <location>
        <begin position="162"/>
        <end position="205"/>
    </location>
</feature>
<dbReference type="GO" id="GO:0003723">
    <property type="term" value="F:RNA binding"/>
    <property type="evidence" value="ECO:0007669"/>
    <property type="project" value="UniProtKB-KW"/>
</dbReference>